<dbReference type="Pfam" id="PF00106">
    <property type="entry name" value="adh_short"/>
    <property type="match status" value="1"/>
</dbReference>
<dbReference type="Gene3D" id="3.40.50.720">
    <property type="entry name" value="NAD(P)-binding Rossmann-like Domain"/>
    <property type="match status" value="1"/>
</dbReference>
<dbReference type="SUPFAM" id="SSF51735">
    <property type="entry name" value="NAD(P)-binding Rossmann-fold domains"/>
    <property type="match status" value="1"/>
</dbReference>
<feature type="non-terminal residue" evidence="4">
    <location>
        <position position="1"/>
    </location>
</feature>
<evidence type="ECO:0000313" key="5">
    <source>
        <dbReference type="Proteomes" id="UP000720189"/>
    </source>
</evidence>
<proteinExistence type="inferred from homology"/>
<sequence>MEQKTFLAASPINTAKTDSGNEIGLCAPLSQAVIGNSGIGYETTLQLALKGARVYIASRSSERVNKAISEMRRNSPDLDIHFLKLDLQDLQSIKDTAADFMSRESRLDLLINNAGIMASPWQLTNDGFEVQWQTCFLSHHALTMSLMPLLVAAAQTSGRMDRVRVVNVASDMAFRMGPEAINYEDPNLTGVTGQLAPWRRYGHCKQASIIAAKAITERYQPLGVTAYSLHPGIIKSGLQSHSNSIFGAMTRVAMKVGPTSTPLEGSMNSLFCATSSQAYEHAGRYYVPVQKLDDKANKWLDDPQAVGKLWDLANAFHAFRFFDCCAQPPSSSELDLAREYNITLTTKVKTIMV</sequence>
<keyword evidence="2" id="KW-0521">NADP</keyword>
<gene>
    <name evidence="4" type="ORF">BKA55DRAFT_708999</name>
</gene>
<organism evidence="4 5">
    <name type="scientific">Fusarium redolens</name>
    <dbReference type="NCBI Taxonomy" id="48865"/>
    <lineage>
        <taxon>Eukaryota</taxon>
        <taxon>Fungi</taxon>
        <taxon>Dikarya</taxon>
        <taxon>Ascomycota</taxon>
        <taxon>Pezizomycotina</taxon>
        <taxon>Sordariomycetes</taxon>
        <taxon>Hypocreomycetidae</taxon>
        <taxon>Hypocreales</taxon>
        <taxon>Nectriaceae</taxon>
        <taxon>Fusarium</taxon>
        <taxon>Fusarium redolens species complex</taxon>
    </lineage>
</organism>
<dbReference type="PANTHER" id="PTHR24320">
    <property type="entry name" value="RETINOL DEHYDROGENASE"/>
    <property type="match status" value="1"/>
</dbReference>
<dbReference type="InterPro" id="IPR002347">
    <property type="entry name" value="SDR_fam"/>
</dbReference>
<dbReference type="Proteomes" id="UP000720189">
    <property type="component" value="Unassembled WGS sequence"/>
</dbReference>
<keyword evidence="3" id="KW-0560">Oxidoreductase</keyword>
<evidence type="ECO:0000256" key="2">
    <source>
        <dbReference type="ARBA" id="ARBA00022857"/>
    </source>
</evidence>
<comment type="caution">
    <text evidence="4">The sequence shown here is derived from an EMBL/GenBank/DDBJ whole genome shotgun (WGS) entry which is preliminary data.</text>
</comment>
<dbReference type="RefSeq" id="XP_046044805.1">
    <property type="nucleotide sequence ID" value="XM_046200754.1"/>
</dbReference>
<comment type="similarity">
    <text evidence="1">Belongs to the short-chain dehydrogenases/reductases (SDR) family.</text>
</comment>
<dbReference type="AlphaFoldDB" id="A0A9P9GAI4"/>
<protein>
    <recommendedName>
        <fullName evidence="6">Reductase</fullName>
    </recommendedName>
</protein>
<dbReference type="EMBL" id="JAGMUX010000017">
    <property type="protein sequence ID" value="KAH7235040.1"/>
    <property type="molecule type" value="Genomic_DNA"/>
</dbReference>
<accession>A0A9P9GAI4</accession>
<dbReference type="GO" id="GO:0016491">
    <property type="term" value="F:oxidoreductase activity"/>
    <property type="evidence" value="ECO:0007669"/>
    <property type="project" value="UniProtKB-KW"/>
</dbReference>
<dbReference type="GeneID" id="70230708"/>
<evidence type="ECO:0000313" key="4">
    <source>
        <dbReference type="EMBL" id="KAH7235040.1"/>
    </source>
</evidence>
<reference evidence="4" key="1">
    <citation type="journal article" date="2021" name="Nat. Commun.">
        <title>Genetic determinants of endophytism in the Arabidopsis root mycobiome.</title>
        <authorList>
            <person name="Mesny F."/>
            <person name="Miyauchi S."/>
            <person name="Thiergart T."/>
            <person name="Pickel B."/>
            <person name="Atanasova L."/>
            <person name="Karlsson M."/>
            <person name="Huettel B."/>
            <person name="Barry K.W."/>
            <person name="Haridas S."/>
            <person name="Chen C."/>
            <person name="Bauer D."/>
            <person name="Andreopoulos W."/>
            <person name="Pangilinan J."/>
            <person name="LaButti K."/>
            <person name="Riley R."/>
            <person name="Lipzen A."/>
            <person name="Clum A."/>
            <person name="Drula E."/>
            <person name="Henrissat B."/>
            <person name="Kohler A."/>
            <person name="Grigoriev I.V."/>
            <person name="Martin F.M."/>
            <person name="Hacquard S."/>
        </authorList>
    </citation>
    <scope>NUCLEOTIDE SEQUENCE</scope>
    <source>
        <strain evidence="4">MPI-CAGE-AT-0023</strain>
    </source>
</reference>
<keyword evidence="5" id="KW-1185">Reference proteome</keyword>
<dbReference type="PANTHER" id="PTHR24320:SF282">
    <property type="entry name" value="WW DOMAIN-CONTAINING OXIDOREDUCTASE"/>
    <property type="match status" value="1"/>
</dbReference>
<dbReference type="OrthoDB" id="191139at2759"/>
<evidence type="ECO:0000256" key="3">
    <source>
        <dbReference type="ARBA" id="ARBA00023002"/>
    </source>
</evidence>
<name>A0A9P9GAI4_FUSRE</name>
<evidence type="ECO:0008006" key="6">
    <source>
        <dbReference type="Google" id="ProtNLM"/>
    </source>
</evidence>
<evidence type="ECO:0000256" key="1">
    <source>
        <dbReference type="ARBA" id="ARBA00006484"/>
    </source>
</evidence>
<dbReference type="InterPro" id="IPR036291">
    <property type="entry name" value="NAD(P)-bd_dom_sf"/>
</dbReference>